<reference evidence="1 2" key="1">
    <citation type="submission" date="2023-07" db="EMBL/GenBank/DDBJ databases">
        <title>Sorghum-associated microbial communities from plants grown in Nebraska, USA.</title>
        <authorList>
            <person name="Schachtman D."/>
        </authorList>
    </citation>
    <scope>NUCLEOTIDE SEQUENCE [LARGE SCALE GENOMIC DNA]</scope>
    <source>
        <strain evidence="1 2">CC258</strain>
    </source>
</reference>
<evidence type="ECO:0008006" key="3">
    <source>
        <dbReference type="Google" id="ProtNLM"/>
    </source>
</evidence>
<evidence type="ECO:0000313" key="2">
    <source>
        <dbReference type="Proteomes" id="UP001267290"/>
    </source>
</evidence>
<dbReference type="RefSeq" id="WP_310501317.1">
    <property type="nucleotide sequence ID" value="NZ_JAVDSB010000012.1"/>
</dbReference>
<dbReference type="EMBL" id="JAVDSB010000012">
    <property type="protein sequence ID" value="MDR6553877.1"/>
    <property type="molecule type" value="Genomic_DNA"/>
</dbReference>
<name>A0ABU1P3T6_9BACL</name>
<dbReference type="Proteomes" id="UP001267290">
    <property type="component" value="Unassembled WGS sequence"/>
</dbReference>
<gene>
    <name evidence="1" type="ORF">J2736_005087</name>
</gene>
<sequence length="356" mass="42038">MKLAYLIHWNEGPESGVFKKICSQVNEWRKMGNEIKLFIFTNRSNIDWSLHCDQIEVILQQYDGWRSRLTRFRTLVTQIEQWNPDTIYHRFDLYYPHLNRLLRKYPSVLEINSNDLTEMRSLLGVRYWYHLLTRTRALKVSKGFVFVTKELSEKKHYSRYVKSKIIIGNGIELEKYPPSINTENKSIRLVFIGSAGQTWHGIDKIILLAKRQPNWQFDMIGTDVIKQEIPSNMIFHGKLTRDQYQPIIQQADIAIGTLALHRKNMKEASPLKVREYLAYGIPVIVGYHDTDFQDNPPFILELPNEANNIVPYLDKITEFSTYWAGKRVSREWVQHLDTKQKEAIRISYMTSIVENR</sequence>
<organism evidence="1 2">
    <name type="scientific">Paenibacillus qinlingensis</name>
    <dbReference type="NCBI Taxonomy" id="1837343"/>
    <lineage>
        <taxon>Bacteria</taxon>
        <taxon>Bacillati</taxon>
        <taxon>Bacillota</taxon>
        <taxon>Bacilli</taxon>
        <taxon>Bacillales</taxon>
        <taxon>Paenibacillaceae</taxon>
        <taxon>Paenibacillus</taxon>
    </lineage>
</organism>
<evidence type="ECO:0000313" key="1">
    <source>
        <dbReference type="EMBL" id="MDR6553877.1"/>
    </source>
</evidence>
<keyword evidence="2" id="KW-1185">Reference proteome</keyword>
<dbReference type="SUPFAM" id="SSF53756">
    <property type="entry name" value="UDP-Glycosyltransferase/glycogen phosphorylase"/>
    <property type="match status" value="1"/>
</dbReference>
<proteinExistence type="predicted"/>
<dbReference type="Gene3D" id="3.40.50.2000">
    <property type="entry name" value="Glycogen Phosphorylase B"/>
    <property type="match status" value="1"/>
</dbReference>
<accession>A0ABU1P3T6</accession>
<protein>
    <recommendedName>
        <fullName evidence="3">Glycosyltransferase</fullName>
    </recommendedName>
</protein>
<comment type="caution">
    <text evidence="1">The sequence shown here is derived from an EMBL/GenBank/DDBJ whole genome shotgun (WGS) entry which is preliminary data.</text>
</comment>